<accession>A0A6M3M868</accession>
<name>A0A6M3M868_9ZZZZ</name>
<organism evidence="1">
    <name type="scientific">viral metagenome</name>
    <dbReference type="NCBI Taxonomy" id="1070528"/>
    <lineage>
        <taxon>unclassified sequences</taxon>
        <taxon>metagenomes</taxon>
        <taxon>organismal metagenomes</taxon>
    </lineage>
</organism>
<evidence type="ECO:0000313" key="1">
    <source>
        <dbReference type="EMBL" id="QJB03474.1"/>
    </source>
</evidence>
<sequence length="248" mass="29862">MTGYPDDWPLEPGRKFKSEHFTEEELTAKQQGNDWLRNKDAEDGVYTEYPTYDYSYTYYECNTLEELKKVFLYGNWSIRQCFTYKNLAFINQINAGDEWWTLKKFEDGRLLPFDSVTMIRTINHETWKWVEDYNTSEYEDGSRFRVIRPYAARDHVADMTKKFHEDNTYLNTMARYVVGAPKDKKKDVGIYFVDIATDYFPEYIEQLLKATYQQCGSLDYIDDEFKSKYREHFELRVNDARELNERLK</sequence>
<protein>
    <submittedName>
        <fullName evidence="1">Uncharacterized protein</fullName>
    </submittedName>
</protein>
<dbReference type="EMBL" id="MT143847">
    <property type="protein sequence ID" value="QJB03474.1"/>
    <property type="molecule type" value="Genomic_DNA"/>
</dbReference>
<dbReference type="AlphaFoldDB" id="A0A6M3M868"/>
<gene>
    <name evidence="1" type="ORF">MM171B00688_0029</name>
</gene>
<reference evidence="1" key="1">
    <citation type="submission" date="2020-03" db="EMBL/GenBank/DDBJ databases">
        <title>The deep terrestrial virosphere.</title>
        <authorList>
            <person name="Holmfeldt K."/>
            <person name="Nilsson E."/>
            <person name="Simone D."/>
            <person name="Lopez-Fernandez M."/>
            <person name="Wu X."/>
            <person name="de Brujin I."/>
            <person name="Lundin D."/>
            <person name="Andersson A."/>
            <person name="Bertilsson S."/>
            <person name="Dopson M."/>
        </authorList>
    </citation>
    <scope>NUCLEOTIDE SEQUENCE</scope>
    <source>
        <strain evidence="1">MM171B00688</strain>
    </source>
</reference>
<proteinExistence type="predicted"/>